<protein>
    <submittedName>
        <fullName evidence="2">Uncharacterized protein</fullName>
    </submittedName>
</protein>
<dbReference type="Gene3D" id="3.40.50.12580">
    <property type="match status" value="1"/>
</dbReference>
<reference evidence="2 3" key="1">
    <citation type="submission" date="2018-07" db="EMBL/GenBank/DDBJ databases">
        <title>Genomic Encyclopedia of Type Strains, Phase IV (KMG-IV): sequencing the most valuable type-strain genomes for metagenomic binning, comparative biology and taxonomic classification.</title>
        <authorList>
            <person name="Goeker M."/>
        </authorList>
    </citation>
    <scope>NUCLEOTIDE SEQUENCE [LARGE SCALE GENOMIC DNA]</scope>
    <source>
        <strain evidence="2 3">DSM 25528</strain>
    </source>
</reference>
<feature type="compositionally biased region" description="Polar residues" evidence="1">
    <location>
        <begin position="145"/>
        <end position="157"/>
    </location>
</feature>
<gene>
    <name evidence="2" type="ORF">DFR48_1192</name>
</gene>
<organism evidence="2 3">
    <name type="scientific">Ciceribacter lividus</name>
    <dbReference type="NCBI Taxonomy" id="1197950"/>
    <lineage>
        <taxon>Bacteria</taxon>
        <taxon>Pseudomonadati</taxon>
        <taxon>Pseudomonadota</taxon>
        <taxon>Alphaproteobacteria</taxon>
        <taxon>Hyphomicrobiales</taxon>
        <taxon>Rhizobiaceae</taxon>
        <taxon>Ciceribacter</taxon>
    </lineage>
</organism>
<dbReference type="EMBL" id="QPIX01000019">
    <property type="protein sequence ID" value="RCW19728.1"/>
    <property type="molecule type" value="Genomic_DNA"/>
</dbReference>
<evidence type="ECO:0000313" key="2">
    <source>
        <dbReference type="EMBL" id="RCW19728.1"/>
    </source>
</evidence>
<evidence type="ECO:0000256" key="1">
    <source>
        <dbReference type="SAM" id="MobiDB-lite"/>
    </source>
</evidence>
<dbReference type="Proteomes" id="UP000252582">
    <property type="component" value="Unassembled WGS sequence"/>
</dbReference>
<name>A0A6I7HHW4_9HYPH</name>
<feature type="region of interest" description="Disordered" evidence="1">
    <location>
        <begin position="137"/>
        <end position="173"/>
    </location>
</feature>
<keyword evidence="3" id="KW-1185">Reference proteome</keyword>
<comment type="caution">
    <text evidence="2">The sequence shown here is derived from an EMBL/GenBank/DDBJ whole genome shotgun (WGS) entry which is preliminary data.</text>
</comment>
<dbReference type="AlphaFoldDB" id="A0A6I7HHW4"/>
<accession>A0A6I7HHW4</accession>
<dbReference type="InterPro" id="IPR043148">
    <property type="entry name" value="TagF_C"/>
</dbReference>
<evidence type="ECO:0000313" key="3">
    <source>
        <dbReference type="Proteomes" id="UP000252582"/>
    </source>
</evidence>
<proteinExistence type="predicted"/>
<dbReference type="RefSeq" id="WP_114365279.1">
    <property type="nucleotide sequence ID" value="NZ_QPIX01000019.1"/>
</dbReference>
<dbReference type="SUPFAM" id="SSF53756">
    <property type="entry name" value="UDP-Glycosyltransferase/glycogen phosphorylase"/>
    <property type="match status" value="1"/>
</dbReference>
<sequence>MNYLWTVLLSFAREPLLTWRAILHLVGFKPSKLRKLSKRPHASHRAVVVGLREEDWIEFDEAYPEFEKTFALKDVLTSELRLALMHRDVAVIAFPDAARRRLAAAIDGLATAIFEASIDPVPHLTRDAEIADDRPECDATHVHNPESSPAPISTQDDTNLEGPRRLRSSEAPHSVRLKRVPRPRAGTNADAMAFLQKILEVLAENTVVLPTILPAGANVSVDTFAPLTLSEVRERALRAPEQAAIIALGLIYKAWINDNHSSLASVLTSAASLPLTPDFLAAIGRCDDTAALAEPGRIALQLFLRALTVREGCDDLQAYCRWRHLDLPLLEAVDYAPGAGLDFASAVSSSRWLVAGKAPPAALSHANRGSDLEIICLGEMTSFNTLPVSSLARCSQSNRIASLKTTRSLRVRPYSESEERLSRHTGRIASAFSTAVADLLKTSEASVWLNALELPIDDLLFGRAAEFWSLLEHLRNTPRAGDTILAGDSDLGMAFTAGLYSIDYPETARIISPEIGFRPSDDAYELQCQIIESAFPEASGPGEDNARRILLKAMAAGSARSVRSTGAAVLIGRNFDRNYSTDLTELGRELRKDRTVIFIPSAGQTIKGRVSTFFDSVTNDWYDQVIVAPAAKLQAPNGNLPALTTRNLLPFLVRFAHRNKMINLTEVALILSVRRQLDAFFCSKFFNYIQAGAETAKWLKTLAPSQIALLPGRDFIAQAACLIGREAGTPTFDVQTVFVGPRSRYKPTKADVQFTIETQSQQLFTSYFCLPIEKTMLTGCSKVGLVQEKVRKLDRNIARKHAGISENFLIVFAGSPFLHEDEPIISAIAKNISAWPNARLGIRLHPTSDDAFKAYCMELGRKDHALTTLTTLDLPHTLAVADVVVTRFSNVGLEAALAGRDVIACNFTDAPPPISLDAMGVAAIALSAEELLTCIEDFRVHGTRWQDLQRSRSDYIDANQQLLQGLPSAHMRKTIDDYIASRPKIAHQAGIKT</sequence>